<protein>
    <submittedName>
        <fullName evidence="1">Uncharacterized protein</fullName>
    </submittedName>
</protein>
<dbReference type="Proteomes" id="UP000215914">
    <property type="component" value="Chromosome 16"/>
</dbReference>
<name>A0A251S062_HELAN</name>
<gene>
    <name evidence="1" type="ORF">HannXRQ_Chr16g0517991</name>
</gene>
<sequence>MSSTLDKLYGILEKNGLNGSSTQRSSNGHKVSGVDIASLRRKEGLKVDSTLDKLYGILEKNGLNGSSTQRSSNGHKVAWT</sequence>
<accession>A0A251S062</accession>
<organism evidence="1 2">
    <name type="scientific">Helianthus annuus</name>
    <name type="common">Common sunflower</name>
    <dbReference type="NCBI Taxonomy" id="4232"/>
    <lineage>
        <taxon>Eukaryota</taxon>
        <taxon>Viridiplantae</taxon>
        <taxon>Streptophyta</taxon>
        <taxon>Embryophyta</taxon>
        <taxon>Tracheophyta</taxon>
        <taxon>Spermatophyta</taxon>
        <taxon>Magnoliopsida</taxon>
        <taxon>eudicotyledons</taxon>
        <taxon>Gunneridae</taxon>
        <taxon>Pentapetalae</taxon>
        <taxon>asterids</taxon>
        <taxon>campanulids</taxon>
        <taxon>Asterales</taxon>
        <taxon>Asteraceae</taxon>
        <taxon>Asteroideae</taxon>
        <taxon>Heliantheae alliance</taxon>
        <taxon>Heliantheae</taxon>
        <taxon>Helianthus</taxon>
    </lineage>
</organism>
<reference evidence="2" key="1">
    <citation type="journal article" date="2017" name="Nature">
        <title>The sunflower genome provides insights into oil metabolism, flowering and Asterid evolution.</title>
        <authorList>
            <person name="Badouin H."/>
            <person name="Gouzy J."/>
            <person name="Grassa C.J."/>
            <person name="Murat F."/>
            <person name="Staton S.E."/>
            <person name="Cottret L."/>
            <person name="Lelandais-Briere C."/>
            <person name="Owens G.L."/>
            <person name="Carrere S."/>
            <person name="Mayjonade B."/>
            <person name="Legrand L."/>
            <person name="Gill N."/>
            <person name="Kane N.C."/>
            <person name="Bowers J.E."/>
            <person name="Hubner S."/>
            <person name="Bellec A."/>
            <person name="Berard A."/>
            <person name="Berges H."/>
            <person name="Blanchet N."/>
            <person name="Boniface M.C."/>
            <person name="Brunel D."/>
            <person name="Catrice O."/>
            <person name="Chaidir N."/>
            <person name="Claudel C."/>
            <person name="Donnadieu C."/>
            <person name="Faraut T."/>
            <person name="Fievet G."/>
            <person name="Helmstetter N."/>
            <person name="King M."/>
            <person name="Knapp S.J."/>
            <person name="Lai Z."/>
            <person name="Le Paslier M.C."/>
            <person name="Lippi Y."/>
            <person name="Lorenzon L."/>
            <person name="Mandel J.R."/>
            <person name="Marage G."/>
            <person name="Marchand G."/>
            <person name="Marquand E."/>
            <person name="Bret-Mestries E."/>
            <person name="Morien E."/>
            <person name="Nambeesan S."/>
            <person name="Nguyen T."/>
            <person name="Pegot-Espagnet P."/>
            <person name="Pouilly N."/>
            <person name="Raftis F."/>
            <person name="Sallet E."/>
            <person name="Schiex T."/>
            <person name="Thomas J."/>
            <person name="Vandecasteele C."/>
            <person name="Vares D."/>
            <person name="Vear F."/>
            <person name="Vautrin S."/>
            <person name="Crespi M."/>
            <person name="Mangin B."/>
            <person name="Burke J.M."/>
            <person name="Salse J."/>
            <person name="Munos S."/>
            <person name="Vincourt P."/>
            <person name="Rieseberg L.H."/>
            <person name="Langlade N.B."/>
        </authorList>
    </citation>
    <scope>NUCLEOTIDE SEQUENCE [LARGE SCALE GENOMIC DNA]</scope>
    <source>
        <strain evidence="2">cv. SF193</strain>
    </source>
</reference>
<dbReference type="AlphaFoldDB" id="A0A251S062"/>
<proteinExistence type="predicted"/>
<dbReference type="InParanoid" id="A0A251S062"/>
<evidence type="ECO:0000313" key="1">
    <source>
        <dbReference type="EMBL" id="OTF92085.1"/>
    </source>
</evidence>
<keyword evidence="2" id="KW-1185">Reference proteome</keyword>
<evidence type="ECO:0000313" key="2">
    <source>
        <dbReference type="Proteomes" id="UP000215914"/>
    </source>
</evidence>
<dbReference type="EMBL" id="CM007905">
    <property type="protein sequence ID" value="OTF92085.1"/>
    <property type="molecule type" value="Genomic_DNA"/>
</dbReference>